<evidence type="ECO:0000256" key="1">
    <source>
        <dbReference type="SAM" id="Phobius"/>
    </source>
</evidence>
<proteinExistence type="predicted"/>
<feature type="transmembrane region" description="Helical" evidence="1">
    <location>
        <begin position="153"/>
        <end position="173"/>
    </location>
</feature>
<feature type="transmembrane region" description="Helical" evidence="1">
    <location>
        <begin position="185"/>
        <end position="205"/>
    </location>
</feature>
<dbReference type="Proteomes" id="UP000265618">
    <property type="component" value="Unassembled WGS sequence"/>
</dbReference>
<gene>
    <name evidence="2" type="ORF">KIPB_000206</name>
</gene>
<comment type="caution">
    <text evidence="2">The sequence shown here is derived from an EMBL/GenBank/DDBJ whole genome shotgun (WGS) entry which is preliminary data.</text>
</comment>
<dbReference type="AlphaFoldDB" id="A0A391NHY5"/>
<organism evidence="2 3">
    <name type="scientific">Kipferlia bialata</name>
    <dbReference type="NCBI Taxonomy" id="797122"/>
    <lineage>
        <taxon>Eukaryota</taxon>
        <taxon>Metamonada</taxon>
        <taxon>Carpediemonas-like organisms</taxon>
        <taxon>Kipferlia</taxon>
    </lineage>
</organism>
<evidence type="ECO:0000313" key="3">
    <source>
        <dbReference type="Proteomes" id="UP000265618"/>
    </source>
</evidence>
<name>A0A391NHY5_9EUKA</name>
<keyword evidence="3" id="KW-1185">Reference proteome</keyword>
<keyword evidence="1" id="KW-0812">Transmembrane</keyword>
<reference evidence="2 3" key="1">
    <citation type="journal article" date="2018" name="PLoS ONE">
        <title>The draft genome of Kipferlia bialata reveals reductive genome evolution in fornicate parasites.</title>
        <authorList>
            <person name="Tanifuji G."/>
            <person name="Takabayashi S."/>
            <person name="Kume K."/>
            <person name="Takagi M."/>
            <person name="Nakayama T."/>
            <person name="Kamikawa R."/>
            <person name="Inagaki Y."/>
            <person name="Hashimoto T."/>
        </authorList>
    </citation>
    <scope>NUCLEOTIDE SEQUENCE [LARGE SCALE GENOMIC DNA]</scope>
    <source>
        <strain evidence="2">NY0173</strain>
    </source>
</reference>
<evidence type="ECO:0000313" key="2">
    <source>
        <dbReference type="EMBL" id="GCA61961.1"/>
    </source>
</evidence>
<feature type="transmembrane region" description="Helical" evidence="1">
    <location>
        <begin position="212"/>
        <end position="234"/>
    </location>
</feature>
<keyword evidence="1" id="KW-1133">Transmembrane helix</keyword>
<accession>A0A391NHY5</accession>
<feature type="transmembrane region" description="Helical" evidence="1">
    <location>
        <begin position="105"/>
        <end position="124"/>
    </location>
</feature>
<feature type="transmembrane region" description="Helical" evidence="1">
    <location>
        <begin position="15"/>
        <end position="36"/>
    </location>
</feature>
<protein>
    <recommendedName>
        <fullName evidence="4">DUF4386 family protein</fullName>
    </recommendedName>
</protein>
<keyword evidence="1" id="KW-0472">Membrane</keyword>
<sequence length="256" mass="27754">MGSATVDVHANPRRLHILGVTLCIFILWNGVCDLIYGYSSTMSGRDYFSPAVIDMIVSAEGRSHGVMLLAQTAGWLYPFYAFYAYVMWVGMRRAGFWMAHVPCGLIAYAILMIGGIQHCGWAFLTVPSQAARLVGSTDNVFYDTTQRYIADHFFMGDLTAVLALNLGCVWQAVAVASGRTSFPRWFVAVSPLGALVISSLIGLCLPAPLAGLVLAPFGTWIMLVPCLSCTVWMWNRVGETTPGGPEVEAVAKGQTV</sequence>
<evidence type="ECO:0008006" key="4">
    <source>
        <dbReference type="Google" id="ProtNLM"/>
    </source>
</evidence>
<dbReference type="EMBL" id="BDIP01000021">
    <property type="protein sequence ID" value="GCA61961.1"/>
    <property type="molecule type" value="Genomic_DNA"/>
</dbReference>
<feature type="transmembrane region" description="Helical" evidence="1">
    <location>
        <begin position="65"/>
        <end position="85"/>
    </location>
</feature>